<geneLocation type="plasmid" evidence="1 2">
    <name>pAA-EA11</name>
</geneLocation>
<dbReference type="KEGG" id="esl:O3K_26122"/>
<evidence type="ECO:0000313" key="2">
    <source>
        <dbReference type="Proteomes" id="UP000006167"/>
    </source>
</evidence>
<organism evidence="1 2">
    <name type="scientific">Escherichia coli O104:H4 (strain 2011C-3493)</name>
    <dbReference type="NCBI Taxonomy" id="1133852"/>
    <lineage>
        <taxon>Bacteria</taxon>
        <taxon>Pseudomonadati</taxon>
        <taxon>Pseudomonadota</taxon>
        <taxon>Gammaproteobacteria</taxon>
        <taxon>Enterobacterales</taxon>
        <taxon>Enterobacteriaceae</taxon>
        <taxon>Escherichia</taxon>
    </lineage>
</organism>
<name>A0A0E0Y849_ECO1C</name>
<sequence>MIDIVTYVMNADFDNIIKIASDMDLSLIKDIVRETQEDINSNGPAWSSWS</sequence>
<reference evidence="1 2" key="1">
    <citation type="journal article" date="2012" name="PLoS ONE">
        <title>Genomic comparison of Escherichia coli O104:H4 isolates from 2009 and 2011 reveals plasmid, and prophage heterogeneity, including Shiga toxin encoding phage stx2.</title>
        <authorList>
            <consortium name="Threat Characterization Consortium"/>
            <person name="Ahmed S.A."/>
            <person name="Awosika J."/>
            <person name="Baldwin C."/>
            <person name="Bishop-Lilly K.A."/>
            <person name="Biswas B."/>
            <person name="Broomall S."/>
            <person name="Chain P.S."/>
            <person name="Chertkov O."/>
            <person name="Chokoshvili O."/>
            <person name="Coyne S."/>
            <person name="Davenport K."/>
            <person name="Detter J.C."/>
            <person name="Dorman W."/>
            <person name="Erkkila T.H."/>
            <person name="Folster J.P."/>
            <person name="Frey K.G."/>
            <person name="George M."/>
            <person name="Gleasner C."/>
            <person name="Henry M."/>
            <person name="Hill K.K."/>
            <person name="Hubbard K."/>
            <person name="Insalaco J."/>
            <person name="Johnson S."/>
            <person name="Kitzmiller A."/>
            <person name="Krepps M."/>
            <person name="Lo C.C."/>
            <person name="Luu T."/>
            <person name="McNew L.A."/>
            <person name="Minogue T."/>
            <person name="Munk C.A."/>
            <person name="Osborne B."/>
            <person name="Patel M."/>
            <person name="Reitenga K.G."/>
            <person name="Rosenzweig C.N."/>
            <person name="Shea A."/>
            <person name="Shen X."/>
            <person name="Strockbine N."/>
            <person name="Tarr C."/>
            <person name="Teshima H."/>
            <person name="van Gieson E."/>
            <person name="Verratti K."/>
            <person name="Wolcott M."/>
            <person name="Xie G."/>
            <person name="Sozhamannan S."/>
            <person name="Gibbons H.S."/>
        </authorList>
    </citation>
    <scope>NUCLEOTIDE SEQUENCE [LARGE SCALE GENOMIC DNA]</scope>
    <source>
        <strain evidence="1 2">2011C-3493</strain>
        <plasmid evidence="2">Plasmid pAA-EA11</plasmid>
    </source>
</reference>
<dbReference type="Proteomes" id="UP000006167">
    <property type="component" value="Plasmid pAA-EA11"/>
</dbReference>
<keyword evidence="1" id="KW-0614">Plasmid</keyword>
<proteinExistence type="predicted"/>
<protein>
    <submittedName>
        <fullName evidence="1">Uncharacterized protein</fullName>
    </submittedName>
</protein>
<gene>
    <name evidence="1" type="ordered locus">O3K_26122</name>
</gene>
<dbReference type="HOGENOM" id="CLU_3117270_0_0_6"/>
<accession>A0A0E0Y849</accession>
<dbReference type="AlphaFoldDB" id="A0A0E0Y849"/>
<dbReference type="RefSeq" id="WP_000565591.1">
    <property type="nucleotide sequence ID" value="NC_018666.1"/>
</dbReference>
<evidence type="ECO:0000313" key="1">
    <source>
        <dbReference type="EMBL" id="AFS77014.1"/>
    </source>
</evidence>
<dbReference type="PATRIC" id="fig|1133852.3.peg.5406"/>
<dbReference type="EMBL" id="CP003291">
    <property type="protein sequence ID" value="AFS77014.1"/>
    <property type="molecule type" value="Genomic_DNA"/>
</dbReference>